<dbReference type="GO" id="GO:0042777">
    <property type="term" value="P:proton motive force-driven plasma membrane ATP synthesis"/>
    <property type="evidence" value="ECO:0007669"/>
    <property type="project" value="UniProtKB-UniRule"/>
</dbReference>
<sequence>MDINIAPTKANLMAAKATLEFSQRGYELLDKKRNVLIREMMGLLDRAKEIQNKINTTFKEAYEALMMANMTMGIASVEDIAWSLPENGHFDILYKSVMGVEIPKIKYKKYEAVPSYSFYQTNASMDVAFKRFWEIKFLIIELAEVENSVYKLAVEIKKTQKRANAMQNIQIPKYSEMVKYIQDSLEEKDREDFFRLKVVKKKRIKKKMVKA</sequence>
<dbReference type="EMBL" id="AZQP01000010">
    <property type="protein sequence ID" value="EYE88972.1"/>
    <property type="molecule type" value="Genomic_DNA"/>
</dbReference>
<proteinExistence type="inferred from homology"/>
<dbReference type="Gene3D" id="1.10.287.3240">
    <property type="match status" value="1"/>
</dbReference>
<dbReference type="HAMAP" id="MF_00271">
    <property type="entry name" value="ATP_synth_D_arch"/>
    <property type="match status" value="1"/>
</dbReference>
<dbReference type="OrthoDB" id="9781718at2"/>
<dbReference type="GO" id="GO:0046933">
    <property type="term" value="F:proton-transporting ATP synthase activity, rotational mechanism"/>
    <property type="evidence" value="ECO:0007669"/>
    <property type="project" value="UniProtKB-UniRule"/>
</dbReference>
<evidence type="ECO:0000256" key="4">
    <source>
        <dbReference type="HAMAP-Rule" id="MF_00271"/>
    </source>
</evidence>
<dbReference type="AlphaFoldDB" id="A0A017RWB9"/>
<organism evidence="5 6">
    <name type="scientific">Fervidicella metallireducens AeB</name>
    <dbReference type="NCBI Taxonomy" id="1403537"/>
    <lineage>
        <taxon>Bacteria</taxon>
        <taxon>Bacillati</taxon>
        <taxon>Bacillota</taxon>
        <taxon>Clostridia</taxon>
        <taxon>Eubacteriales</taxon>
        <taxon>Clostridiaceae</taxon>
        <taxon>Fervidicella</taxon>
    </lineage>
</organism>
<dbReference type="Proteomes" id="UP000019681">
    <property type="component" value="Unassembled WGS sequence"/>
</dbReference>
<evidence type="ECO:0000313" key="6">
    <source>
        <dbReference type="Proteomes" id="UP000019681"/>
    </source>
</evidence>
<dbReference type="STRING" id="1403537.Q428_04815"/>
<keyword evidence="4" id="KW-0066">ATP synthesis</keyword>
<keyword evidence="6" id="KW-1185">Reference proteome</keyword>
<keyword evidence="3 4" id="KW-0406">Ion transport</keyword>
<dbReference type="RefSeq" id="WP_035378651.1">
    <property type="nucleotide sequence ID" value="NZ_AZQP01000010.1"/>
</dbReference>
<comment type="similarity">
    <text evidence="1 4">Belongs to the V-ATPase D subunit family.</text>
</comment>
<evidence type="ECO:0000256" key="3">
    <source>
        <dbReference type="ARBA" id="ARBA00023065"/>
    </source>
</evidence>
<dbReference type="GO" id="GO:0005524">
    <property type="term" value="F:ATP binding"/>
    <property type="evidence" value="ECO:0007669"/>
    <property type="project" value="UniProtKB-UniRule"/>
</dbReference>
<comment type="caution">
    <text evidence="5">The sequence shown here is derived from an EMBL/GenBank/DDBJ whole genome shotgun (WGS) entry which is preliminary data.</text>
</comment>
<dbReference type="GO" id="GO:0046961">
    <property type="term" value="F:proton-transporting ATPase activity, rotational mechanism"/>
    <property type="evidence" value="ECO:0007669"/>
    <property type="project" value="InterPro"/>
</dbReference>
<protein>
    <recommendedName>
        <fullName evidence="4">V-type ATP synthase subunit D</fullName>
    </recommendedName>
    <alternativeName>
        <fullName evidence="4">V-ATPase subunit D</fullName>
    </alternativeName>
</protein>
<keyword evidence="4" id="KW-0375">Hydrogen ion transport</keyword>
<dbReference type="NCBIfam" id="TIGR00309">
    <property type="entry name" value="V_ATPase_subD"/>
    <property type="match status" value="1"/>
</dbReference>
<evidence type="ECO:0000256" key="1">
    <source>
        <dbReference type="ARBA" id="ARBA00005850"/>
    </source>
</evidence>
<comment type="function">
    <text evidence="4">Produces ATP from ADP in the presence of a proton gradient across the membrane.</text>
</comment>
<keyword evidence="2 4" id="KW-0813">Transport</keyword>
<evidence type="ECO:0000256" key="2">
    <source>
        <dbReference type="ARBA" id="ARBA00022448"/>
    </source>
</evidence>
<name>A0A017RWB9_9CLOT</name>
<gene>
    <name evidence="4" type="primary">atpD</name>
    <name evidence="5" type="ORF">Q428_04815</name>
</gene>
<dbReference type="PANTHER" id="PTHR11671">
    <property type="entry name" value="V-TYPE ATP SYNTHASE SUBUNIT D"/>
    <property type="match status" value="1"/>
</dbReference>
<evidence type="ECO:0000313" key="5">
    <source>
        <dbReference type="EMBL" id="EYE88972.1"/>
    </source>
</evidence>
<accession>A0A017RWB9</accession>
<dbReference type="InterPro" id="IPR002699">
    <property type="entry name" value="V_ATPase_D"/>
</dbReference>
<dbReference type="Pfam" id="PF01813">
    <property type="entry name" value="ATP-synt_D"/>
    <property type="match status" value="1"/>
</dbReference>
<reference evidence="5 6" key="1">
    <citation type="journal article" date="2014" name="Genome Announc.">
        <title>Draft Genome Sequence of Fervidicella metallireducens Strain AeBT, an Iron-Reducing Thermoanaerobe from the Great Artesian Basin.</title>
        <authorList>
            <person name="Patel B.K."/>
        </authorList>
    </citation>
    <scope>NUCLEOTIDE SEQUENCE [LARGE SCALE GENOMIC DNA]</scope>
    <source>
        <strain evidence="5 6">AeB</strain>
    </source>
</reference>